<feature type="chain" id="PRO_5040944790" evidence="1">
    <location>
        <begin position="18"/>
        <end position="353"/>
    </location>
</feature>
<comment type="caution">
    <text evidence="3">The sequence shown here is derived from an EMBL/GenBank/DDBJ whole genome shotgun (WGS) entry which is preliminary data.</text>
</comment>
<dbReference type="Gene3D" id="2.60.120.890">
    <property type="entry name" value="BT2081, beta-jelly-roll domain"/>
    <property type="match status" value="1"/>
</dbReference>
<dbReference type="RefSeq" id="WP_343335637.1">
    <property type="nucleotide sequence ID" value="NZ_JAPOHD010000068.1"/>
</dbReference>
<dbReference type="InterPro" id="IPR025112">
    <property type="entry name" value="PCMD"/>
</dbReference>
<evidence type="ECO:0000313" key="4">
    <source>
        <dbReference type="Proteomes" id="UP001145087"/>
    </source>
</evidence>
<organism evidence="3 4">
    <name type="scientific">Draconibacterium aestuarii</name>
    <dbReference type="NCBI Taxonomy" id="2998507"/>
    <lineage>
        <taxon>Bacteria</taxon>
        <taxon>Pseudomonadati</taxon>
        <taxon>Bacteroidota</taxon>
        <taxon>Bacteroidia</taxon>
        <taxon>Marinilabiliales</taxon>
        <taxon>Prolixibacteraceae</taxon>
        <taxon>Draconibacterium</taxon>
    </lineage>
</organism>
<dbReference type="Proteomes" id="UP001145087">
    <property type="component" value="Unassembled WGS sequence"/>
</dbReference>
<gene>
    <name evidence="3" type="ORF">OU798_23375</name>
</gene>
<accession>A0A9X3FDS3</accession>
<evidence type="ECO:0000313" key="3">
    <source>
        <dbReference type="EMBL" id="MCY1723311.1"/>
    </source>
</evidence>
<dbReference type="PROSITE" id="PS51257">
    <property type="entry name" value="PROKAR_LIPOPROTEIN"/>
    <property type="match status" value="1"/>
</dbReference>
<dbReference type="Pfam" id="PF13201">
    <property type="entry name" value="PCMD"/>
    <property type="match status" value="1"/>
</dbReference>
<dbReference type="EMBL" id="JAPOHD010000068">
    <property type="protein sequence ID" value="MCY1723311.1"/>
    <property type="molecule type" value="Genomic_DNA"/>
</dbReference>
<proteinExistence type="predicted"/>
<evidence type="ECO:0000256" key="1">
    <source>
        <dbReference type="SAM" id="SignalP"/>
    </source>
</evidence>
<evidence type="ECO:0000259" key="2">
    <source>
        <dbReference type="Pfam" id="PF13201"/>
    </source>
</evidence>
<name>A0A9X3FDS3_9BACT</name>
<dbReference type="InterPro" id="IPR038653">
    <property type="entry name" value="Put_CMD_sf"/>
</dbReference>
<keyword evidence="1" id="KW-0732">Signal</keyword>
<sequence length="353" mass="38380">MKKIFLALVLVSFFACSDDGGIDGPASDKAEILGFTVEANAGFNPVYSYIDEENGEVHVFAAVNFDDLTFPIKLIPVISVSEGASIVPALEDEVTFDDPEDFVEYTVTSEDGLNSKDYIFTIRDTQIPNAGFENWYTETGMNSQPFQEPGKYKESTVWATANMGTSIYSIYGTSQLNDGDNSFVKIETVTTVALPLVAGALYIGKFDLDGAIENPTDPVAAAKLGIPFHEKPVAVQFKYSYKSGDQLIQAILKDPGNLFGGFDVINLEGTDKFGIEIALEQRVGEAVSVIAKKVFQSAEEVAELTNVRLDLDYMSNDAPTHLYISFSPSYDGGTFKGAVGSTLIIDDVELIYE</sequence>
<dbReference type="Gene3D" id="2.60.40.2340">
    <property type="match status" value="1"/>
</dbReference>
<protein>
    <submittedName>
        <fullName evidence="3">PCMD domain-containing protein</fullName>
    </submittedName>
</protein>
<keyword evidence="4" id="KW-1185">Reference proteome</keyword>
<dbReference type="AlphaFoldDB" id="A0A9X3FDS3"/>
<feature type="signal peptide" evidence="1">
    <location>
        <begin position="1"/>
        <end position="17"/>
    </location>
</feature>
<feature type="domain" description="Putative carbohydrate metabolism" evidence="2">
    <location>
        <begin position="132"/>
        <end position="351"/>
    </location>
</feature>
<reference evidence="3" key="1">
    <citation type="submission" date="2022-11" db="EMBL/GenBank/DDBJ databases">
        <title>Marilongibacter aestuarii gen. nov., sp. nov., isolated from tidal flat sediment.</title>
        <authorList>
            <person name="Jiayan W."/>
        </authorList>
    </citation>
    <scope>NUCLEOTIDE SEQUENCE</scope>
    <source>
        <strain evidence="3">Z1-6</strain>
    </source>
</reference>